<dbReference type="PROSITE" id="PS51797">
    <property type="entry name" value="TCTP_3"/>
    <property type="match status" value="1"/>
</dbReference>
<dbReference type="InterPro" id="IPR034737">
    <property type="entry name" value="TCTP"/>
</dbReference>
<evidence type="ECO:0000313" key="5">
    <source>
        <dbReference type="EMBL" id="WAR27580.1"/>
    </source>
</evidence>
<keyword evidence="6" id="KW-1185">Reference proteome</keyword>
<sequence>MIVFKDRITGDELFSDSFKMSEVFDGLMYKVHCCMTVKSGDALDPSAFGLNPSAEEQEEQVDDCGQEKGLDICLFHKVEECPAIDSKKSVSSYLKKYLKK</sequence>
<dbReference type="SUPFAM" id="SSF51316">
    <property type="entry name" value="Mss4-like"/>
    <property type="match status" value="1"/>
</dbReference>
<comment type="similarity">
    <text evidence="3">Belongs to the TCTP family.</text>
</comment>
<dbReference type="PANTHER" id="PTHR11991:SF0">
    <property type="entry name" value="TRANSLATIONALLY-CONTROLLED TUMOR PROTEIN"/>
    <property type="match status" value="1"/>
</dbReference>
<dbReference type="Gene3D" id="2.170.150.10">
    <property type="entry name" value="Metal Binding Protein, Guanine Nucleotide Exchange Factor, Chain A"/>
    <property type="match status" value="1"/>
</dbReference>
<dbReference type="PRINTS" id="PR01653">
    <property type="entry name" value="TCTPROTEIN"/>
</dbReference>
<keyword evidence="2" id="KW-0406">Ion transport</keyword>
<dbReference type="Pfam" id="PF00838">
    <property type="entry name" value="TCTP"/>
    <property type="match status" value="1"/>
</dbReference>
<reference evidence="5" key="1">
    <citation type="submission" date="2022-11" db="EMBL/GenBank/DDBJ databases">
        <title>Centuries of genome instability and evolution in soft-shell clam transmissible cancer (bioRxiv).</title>
        <authorList>
            <person name="Hart S.F.M."/>
            <person name="Yonemitsu M.A."/>
            <person name="Giersch R.M."/>
            <person name="Beal B.F."/>
            <person name="Arriagada G."/>
            <person name="Davis B.W."/>
            <person name="Ostrander E.A."/>
            <person name="Goff S.P."/>
            <person name="Metzger M.J."/>
        </authorList>
    </citation>
    <scope>NUCLEOTIDE SEQUENCE</scope>
    <source>
        <strain evidence="5">MELC-2E11</strain>
        <tissue evidence="5">Siphon/mantle</tissue>
    </source>
</reference>
<keyword evidence="1" id="KW-0813">Transport</keyword>
<evidence type="ECO:0000256" key="3">
    <source>
        <dbReference type="PROSITE-ProRule" id="PRU01133"/>
    </source>
</evidence>
<evidence type="ECO:0000259" key="4">
    <source>
        <dbReference type="PROSITE" id="PS51797"/>
    </source>
</evidence>
<gene>
    <name evidence="5" type="ORF">MAR_013284</name>
</gene>
<dbReference type="InterPro" id="IPR020003">
    <property type="entry name" value="ATPase_a/bsu_AS"/>
</dbReference>
<accession>A0ABY7FZE2</accession>
<organism evidence="5 6">
    <name type="scientific">Mya arenaria</name>
    <name type="common">Soft-shell clam</name>
    <dbReference type="NCBI Taxonomy" id="6604"/>
    <lineage>
        <taxon>Eukaryota</taxon>
        <taxon>Metazoa</taxon>
        <taxon>Spiralia</taxon>
        <taxon>Lophotrochozoa</taxon>
        <taxon>Mollusca</taxon>
        <taxon>Bivalvia</taxon>
        <taxon>Autobranchia</taxon>
        <taxon>Heteroconchia</taxon>
        <taxon>Euheterodonta</taxon>
        <taxon>Imparidentia</taxon>
        <taxon>Neoheterodontei</taxon>
        <taxon>Myida</taxon>
        <taxon>Myoidea</taxon>
        <taxon>Myidae</taxon>
        <taxon>Mya</taxon>
    </lineage>
</organism>
<dbReference type="PANTHER" id="PTHR11991">
    <property type="entry name" value="TRANSLATIONALLY CONTROLLED TUMOR PROTEIN-RELATED"/>
    <property type="match status" value="1"/>
</dbReference>
<name>A0ABY7FZE2_MYAAR</name>
<dbReference type="EMBL" id="CP111026">
    <property type="protein sequence ID" value="WAR27580.1"/>
    <property type="molecule type" value="Genomic_DNA"/>
</dbReference>
<evidence type="ECO:0000256" key="2">
    <source>
        <dbReference type="ARBA" id="ARBA00023065"/>
    </source>
</evidence>
<dbReference type="InterPro" id="IPR011057">
    <property type="entry name" value="Mss4-like_sf"/>
</dbReference>
<protein>
    <submittedName>
        <fullName evidence="5">TCTP-like protein</fullName>
    </submittedName>
</protein>
<dbReference type="Proteomes" id="UP001164746">
    <property type="component" value="Chromosome 15"/>
</dbReference>
<evidence type="ECO:0000256" key="1">
    <source>
        <dbReference type="ARBA" id="ARBA00022448"/>
    </source>
</evidence>
<proteinExistence type="inferred from homology"/>
<dbReference type="InterPro" id="IPR011323">
    <property type="entry name" value="Mss4/transl-control_tumour"/>
</dbReference>
<feature type="domain" description="TCTP" evidence="4">
    <location>
        <begin position="1"/>
        <end position="100"/>
    </location>
</feature>
<dbReference type="PROSITE" id="PS00152">
    <property type="entry name" value="ATPASE_ALPHA_BETA"/>
    <property type="match status" value="1"/>
</dbReference>
<dbReference type="InterPro" id="IPR018105">
    <property type="entry name" value="Translational_control_tumour_p"/>
</dbReference>
<evidence type="ECO:0000313" key="6">
    <source>
        <dbReference type="Proteomes" id="UP001164746"/>
    </source>
</evidence>